<reference evidence="2 3" key="3">
    <citation type="journal article" date="2018" name="FEMS Microbiol. Ecol.">
        <title>Co-invading symbiotic mutualists of Medicago polymorpha retain high ancestral diversity and contain diverse accessory genomes.</title>
        <authorList>
            <person name="Porter S.S."/>
            <person name="Faber-Hammond J.J."/>
            <person name="Friesen M.L."/>
        </authorList>
    </citation>
    <scope>NUCLEOTIDE SEQUENCE [LARGE SCALE GENOMIC DNA]</scope>
    <source>
        <strain evidence="2 3">Str16</strain>
    </source>
</reference>
<accession>A0A6G1WJB6</accession>
<name>A0A6G1WJB6_9HYPH</name>
<dbReference type="AlphaFoldDB" id="A0A6G1WJB6"/>
<dbReference type="Pfam" id="PF15943">
    <property type="entry name" value="YdaS_toxin"/>
    <property type="match status" value="1"/>
</dbReference>
<gene>
    <name evidence="2" type="ORF">BMJ33_22360</name>
    <name evidence="1" type="ORF">GHJ91_11595</name>
</gene>
<evidence type="ECO:0000313" key="1">
    <source>
        <dbReference type="EMBL" id="MQW69786.1"/>
    </source>
</evidence>
<dbReference type="EMBL" id="WISB01000076">
    <property type="protein sequence ID" value="MQW69786.1"/>
    <property type="molecule type" value="Genomic_DNA"/>
</dbReference>
<dbReference type="Proteomes" id="UP001190825">
    <property type="component" value="Unassembled WGS sequence"/>
</dbReference>
<reference evidence="1" key="1">
    <citation type="journal article" date="2013" name="Genome Biol.">
        <title>Comparative genomics of the core and accessory genomes of 48 Sinorhizobium strains comprising five genospecies.</title>
        <authorList>
            <person name="Sugawara M."/>
            <person name="Epstein B."/>
            <person name="Badgley B.D."/>
            <person name="Unno T."/>
            <person name="Xu L."/>
            <person name="Reese J."/>
            <person name="Gyaneshwar P."/>
            <person name="Denny R."/>
            <person name="Mudge J."/>
            <person name="Bharti A.K."/>
            <person name="Farmer A.D."/>
            <person name="May G.D."/>
            <person name="Woodward J.E."/>
            <person name="Medigue C."/>
            <person name="Vallenet D."/>
            <person name="Lajus A."/>
            <person name="Rouy Z."/>
            <person name="Martinez-Vaz B."/>
            <person name="Tiffin P."/>
            <person name="Young N.D."/>
            <person name="Sadowsky M.J."/>
        </authorList>
    </citation>
    <scope>NUCLEOTIDE SEQUENCE</scope>
    <source>
        <strain evidence="1">M1</strain>
    </source>
</reference>
<dbReference type="SUPFAM" id="SSF47413">
    <property type="entry name" value="lambda repressor-like DNA-binding domains"/>
    <property type="match status" value="1"/>
</dbReference>
<comment type="caution">
    <text evidence="1">The sequence shown here is derived from an EMBL/GenBank/DDBJ whole genome shotgun (WGS) entry which is preliminary data.</text>
</comment>
<reference evidence="2" key="2">
    <citation type="submission" date="2017-04" db="EMBL/GenBank/DDBJ databases">
        <authorList>
            <person name="Porter S."/>
            <person name="Friesen M.L."/>
            <person name="Faber-Hammond J."/>
        </authorList>
    </citation>
    <scope>NUCLEOTIDE SEQUENCE</scope>
    <source>
        <strain evidence="2">Str16</strain>
    </source>
</reference>
<evidence type="ECO:0000313" key="3">
    <source>
        <dbReference type="Proteomes" id="UP001190825"/>
    </source>
</evidence>
<protein>
    <recommendedName>
        <fullName evidence="4">Helix-turn-helix domain-containing protein</fullName>
    </recommendedName>
</protein>
<dbReference type="EMBL" id="NBUC01000110">
    <property type="protein sequence ID" value="PLT99650.1"/>
    <property type="molecule type" value="Genomic_DNA"/>
</dbReference>
<dbReference type="GO" id="GO:0003677">
    <property type="term" value="F:DNA binding"/>
    <property type="evidence" value="ECO:0007669"/>
    <property type="project" value="InterPro"/>
</dbReference>
<dbReference type="InterPro" id="IPR010982">
    <property type="entry name" value="Lambda_DNA-bd_dom_sf"/>
</dbReference>
<sequence>MNASKQNLSTDPRAIACEAAKTRAGGAKFLAQRLGVARQLVHAWKIIPAKHVLRVERETGISCHILRPDVFGPAPATKEAAE</sequence>
<evidence type="ECO:0000313" key="2">
    <source>
        <dbReference type="EMBL" id="PLT99650.1"/>
    </source>
</evidence>
<dbReference type="Gene3D" id="1.10.260.40">
    <property type="entry name" value="lambda repressor-like DNA-binding domains"/>
    <property type="match status" value="1"/>
</dbReference>
<organism evidence="1">
    <name type="scientific">Sinorhizobium medicae</name>
    <dbReference type="NCBI Taxonomy" id="110321"/>
    <lineage>
        <taxon>Bacteria</taxon>
        <taxon>Pseudomonadati</taxon>
        <taxon>Pseudomonadota</taxon>
        <taxon>Alphaproteobacteria</taxon>
        <taxon>Hyphomicrobiales</taxon>
        <taxon>Rhizobiaceae</taxon>
        <taxon>Sinorhizobium/Ensifer group</taxon>
        <taxon>Sinorhizobium</taxon>
    </lineage>
</organism>
<keyword evidence="3" id="KW-1185">Reference proteome</keyword>
<evidence type="ECO:0008006" key="4">
    <source>
        <dbReference type="Google" id="ProtNLM"/>
    </source>
</evidence>
<dbReference type="InterPro" id="IPR031856">
    <property type="entry name" value="YdaS_toxin-like"/>
</dbReference>
<dbReference type="RefSeq" id="WP_018207969.1">
    <property type="nucleotide sequence ID" value="NZ_CP149881.1"/>
</dbReference>
<proteinExistence type="predicted"/>